<accession>A0A1Q4H995</accession>
<dbReference type="SUPFAM" id="SSF46689">
    <property type="entry name" value="Homeodomain-like"/>
    <property type="match status" value="1"/>
</dbReference>
<keyword evidence="4" id="KW-0804">Transcription</keyword>
<dbReference type="Gene3D" id="1.10.10.60">
    <property type="entry name" value="Homeodomain-like"/>
    <property type="match status" value="1"/>
</dbReference>
<evidence type="ECO:0000259" key="5">
    <source>
        <dbReference type="PROSITE" id="PS50045"/>
    </source>
</evidence>
<protein>
    <recommendedName>
        <fullName evidence="5">Sigma-54 factor interaction domain-containing protein</fullName>
    </recommendedName>
</protein>
<dbReference type="GO" id="GO:0043565">
    <property type="term" value="F:sequence-specific DNA binding"/>
    <property type="evidence" value="ECO:0007669"/>
    <property type="project" value="InterPro"/>
</dbReference>
<keyword evidence="3" id="KW-0805">Transcription regulation</keyword>
<dbReference type="PANTHER" id="PTHR32071">
    <property type="entry name" value="TRANSCRIPTIONAL REGULATORY PROTEIN"/>
    <property type="match status" value="1"/>
</dbReference>
<dbReference type="Gene3D" id="3.30.450.40">
    <property type="match status" value="1"/>
</dbReference>
<dbReference type="PROSITE" id="PS50045">
    <property type="entry name" value="SIGMA54_INTERACT_4"/>
    <property type="match status" value="1"/>
</dbReference>
<dbReference type="Pfam" id="PF02954">
    <property type="entry name" value="HTH_8"/>
    <property type="match status" value="1"/>
</dbReference>
<evidence type="ECO:0000313" key="6">
    <source>
        <dbReference type="EMBL" id="OJZ64114.1"/>
    </source>
</evidence>
<comment type="caution">
    <text evidence="6">The sequence shown here is derived from an EMBL/GenBank/DDBJ whole genome shotgun (WGS) entry which is preliminary data.</text>
</comment>
<proteinExistence type="predicted"/>
<dbReference type="AlphaFoldDB" id="A0A1Q4H995"/>
<dbReference type="InterPro" id="IPR029016">
    <property type="entry name" value="GAF-like_dom_sf"/>
</dbReference>
<keyword evidence="1" id="KW-0547">Nucleotide-binding</keyword>
<dbReference type="PRINTS" id="PR01590">
    <property type="entry name" value="HTHFIS"/>
</dbReference>
<sequence length="545" mass="59865">MVDPPYRSDFSTQSRLLRAAEPVLNAMEDRLAGLGVSVIVSDGTGLIVARRVSDKGMRSRLDRLCISPGHLFSEDAVGTNGIGTAIEIGRATRVDGHEHYLDKYVDFTCVGVPISDPIQQRPVGILDVTTRADPENEAIELLTEQIGRAIEERLLEQHSLHERSLLDHFMRANRRTRAGLVVLSDRILMANPQAARLFEDMDHPLLWDHASRALSSSDPIIDEFVLDDGTLVATRTTAVRDGGEAIGSAMEIRRLVDRRERVHPGGRSSVQILEHRSRAESIPFPATSYTTGMASVGTRTVLVCGEPGVGKATFASALLRDNNATGTDEPPTYDAALAGVDGGHEWLAKLGELLREQPKDLLIRHVELLDDDTTRRLVPLLRSAQARGTRCVLTRTCGEMSDDSTFSALEAETIRLPPLRDRPNDLPALVAAHLGDRRLAPEVLQLFLRCQWPGNITQLFSVLREMAAASPRQTLGLNDVPAELRRSAPRRPLSRFEQAELHVILDALAETGGNKQQAASLIGISRSTLYRKLQNAGVDLENTVY</sequence>
<evidence type="ECO:0000313" key="7">
    <source>
        <dbReference type="Proteomes" id="UP000186438"/>
    </source>
</evidence>
<dbReference type="GO" id="GO:0006355">
    <property type="term" value="P:regulation of DNA-templated transcription"/>
    <property type="evidence" value="ECO:0007669"/>
    <property type="project" value="InterPro"/>
</dbReference>
<dbReference type="Proteomes" id="UP000186438">
    <property type="component" value="Unassembled WGS sequence"/>
</dbReference>
<reference evidence="6 7" key="1">
    <citation type="submission" date="2016-11" db="EMBL/GenBank/DDBJ databases">
        <title>Genome sequences of unsequenced Mycobacteria.</title>
        <authorList>
            <person name="Greninger A.L."/>
            <person name="Fang F."/>
            <person name="Jerome K.R."/>
        </authorList>
    </citation>
    <scope>NUCLEOTIDE SEQUENCE [LARGE SCALE GENOMIC DNA]</scope>
    <source>
        <strain evidence="6 7">M11</strain>
    </source>
</reference>
<evidence type="ECO:0000256" key="1">
    <source>
        <dbReference type="ARBA" id="ARBA00022741"/>
    </source>
</evidence>
<dbReference type="InterPro" id="IPR009057">
    <property type="entry name" value="Homeodomain-like_sf"/>
</dbReference>
<name>A0A1Q4H995_9MYCO</name>
<dbReference type="SUPFAM" id="SSF52540">
    <property type="entry name" value="P-loop containing nucleoside triphosphate hydrolases"/>
    <property type="match status" value="1"/>
</dbReference>
<feature type="domain" description="Sigma-54 factor interaction" evidence="5">
    <location>
        <begin position="245"/>
        <end position="468"/>
    </location>
</feature>
<keyword evidence="2" id="KW-0067">ATP-binding</keyword>
<dbReference type="InterPro" id="IPR002078">
    <property type="entry name" value="Sigma_54_int"/>
</dbReference>
<evidence type="ECO:0000256" key="3">
    <source>
        <dbReference type="ARBA" id="ARBA00023015"/>
    </source>
</evidence>
<evidence type="ECO:0000256" key="2">
    <source>
        <dbReference type="ARBA" id="ARBA00022840"/>
    </source>
</evidence>
<dbReference type="InterPro" id="IPR027417">
    <property type="entry name" value="P-loop_NTPase"/>
</dbReference>
<dbReference type="InterPro" id="IPR002197">
    <property type="entry name" value="HTH_Fis"/>
</dbReference>
<dbReference type="EMBL" id="MPNT01000055">
    <property type="protein sequence ID" value="OJZ64114.1"/>
    <property type="molecule type" value="Genomic_DNA"/>
</dbReference>
<evidence type="ECO:0000256" key="4">
    <source>
        <dbReference type="ARBA" id="ARBA00023163"/>
    </source>
</evidence>
<dbReference type="GO" id="GO:0005524">
    <property type="term" value="F:ATP binding"/>
    <property type="evidence" value="ECO:0007669"/>
    <property type="project" value="UniProtKB-KW"/>
</dbReference>
<dbReference type="STRING" id="53378.BRW65_29235"/>
<organism evidence="6 7">
    <name type="scientific">Mycobacterium paraffinicum</name>
    <dbReference type="NCBI Taxonomy" id="53378"/>
    <lineage>
        <taxon>Bacteria</taxon>
        <taxon>Bacillati</taxon>
        <taxon>Actinomycetota</taxon>
        <taxon>Actinomycetes</taxon>
        <taxon>Mycobacteriales</taxon>
        <taxon>Mycobacteriaceae</taxon>
        <taxon>Mycobacterium</taxon>
    </lineage>
</organism>
<dbReference type="Pfam" id="PF25601">
    <property type="entry name" value="AAA_lid_14"/>
    <property type="match status" value="1"/>
</dbReference>
<keyword evidence="7" id="KW-1185">Reference proteome</keyword>
<dbReference type="Gene3D" id="1.10.8.60">
    <property type="match status" value="1"/>
</dbReference>
<gene>
    <name evidence="6" type="ORF">BRW65_29235</name>
</gene>
<dbReference type="InterPro" id="IPR058031">
    <property type="entry name" value="AAA_lid_NorR"/>
</dbReference>